<dbReference type="InterPro" id="IPR014718">
    <property type="entry name" value="GH-type_carb-bd"/>
</dbReference>
<comment type="caution">
    <text evidence="1">The sequence shown here is derived from an EMBL/GenBank/DDBJ whole genome shotgun (WGS) entry which is preliminary data.</text>
</comment>
<dbReference type="InterPro" id="IPR011013">
    <property type="entry name" value="Gal_mutarotase_sf_dom"/>
</dbReference>
<sequence>MEAIELKAGELRMTLQPALGGSIGGLWRAGLPVLTTGPRGSACFPLVPYSNRLGDRRFRWQGVDHTTAPNFDGSPHSLHGVGWLREWSVTAIDEDAATLSYIHRPDEHWPFAFVAEQRFELSAGALAMTLRLTNTDHREQPAGLGWHPYFPRRERSHLRMSLAERWEADARQIPTHPVALDGMDAAVAELAWDHCFTGWRGAALIEDECMRLRLTSTLGRAVVFTPPGRDFFCVEPVSHLNDAIHQADPLAHGLVALAPGASLAASMRLDIA</sequence>
<organism evidence="1 2">
    <name type="scientific">Roseateles agri</name>
    <dbReference type="NCBI Taxonomy" id="3098619"/>
    <lineage>
        <taxon>Bacteria</taxon>
        <taxon>Pseudomonadati</taxon>
        <taxon>Pseudomonadota</taxon>
        <taxon>Betaproteobacteria</taxon>
        <taxon>Burkholderiales</taxon>
        <taxon>Sphaerotilaceae</taxon>
        <taxon>Roseateles</taxon>
    </lineage>
</organism>
<dbReference type="Gene3D" id="2.70.98.10">
    <property type="match status" value="1"/>
</dbReference>
<proteinExistence type="predicted"/>
<dbReference type="EMBL" id="JAXCLA010000004">
    <property type="protein sequence ID" value="MDY0745720.1"/>
    <property type="molecule type" value="Genomic_DNA"/>
</dbReference>
<reference evidence="1 2" key="1">
    <citation type="submission" date="2023-11" db="EMBL/GenBank/DDBJ databases">
        <title>Paucibacter sp. nov., isolated from fresh soil in Korea.</title>
        <authorList>
            <person name="Le N.T.T."/>
        </authorList>
    </citation>
    <scope>NUCLEOTIDE SEQUENCE [LARGE SCALE GENOMIC DNA]</scope>
    <source>
        <strain evidence="1 2">R3-3</strain>
    </source>
</reference>
<gene>
    <name evidence="1" type="ORF">SNE35_14465</name>
</gene>
<dbReference type="Pfam" id="PF01263">
    <property type="entry name" value="Aldose_epim"/>
    <property type="match status" value="1"/>
</dbReference>
<protein>
    <submittedName>
        <fullName evidence="1">Aldose 1-epimerase</fullName>
    </submittedName>
</protein>
<keyword evidence="2" id="KW-1185">Reference proteome</keyword>
<dbReference type="SUPFAM" id="SSF74650">
    <property type="entry name" value="Galactose mutarotase-like"/>
    <property type="match status" value="1"/>
</dbReference>
<name>A0ABU5DHF5_9BURK</name>
<dbReference type="RefSeq" id="WP_320423614.1">
    <property type="nucleotide sequence ID" value="NZ_JAXCLA010000004.1"/>
</dbReference>
<accession>A0ABU5DHF5</accession>
<evidence type="ECO:0000313" key="2">
    <source>
        <dbReference type="Proteomes" id="UP001285263"/>
    </source>
</evidence>
<evidence type="ECO:0000313" key="1">
    <source>
        <dbReference type="EMBL" id="MDY0745720.1"/>
    </source>
</evidence>
<dbReference type="CDD" id="cd09021">
    <property type="entry name" value="Aldose_epim_Ec_YphB"/>
    <property type="match status" value="1"/>
</dbReference>
<dbReference type="InterPro" id="IPR008183">
    <property type="entry name" value="Aldose_1/G6P_1-epimerase"/>
</dbReference>
<dbReference type="Proteomes" id="UP001285263">
    <property type="component" value="Unassembled WGS sequence"/>
</dbReference>